<keyword evidence="1" id="KW-1133">Transmembrane helix</keyword>
<keyword evidence="1" id="KW-0472">Membrane</keyword>
<evidence type="ECO:0000313" key="2">
    <source>
        <dbReference type="EMBL" id="KAJ3124831.1"/>
    </source>
</evidence>
<name>A0AAD5XDH8_9FUNG</name>
<evidence type="ECO:0000313" key="3">
    <source>
        <dbReference type="Proteomes" id="UP001211907"/>
    </source>
</evidence>
<sequence length="157" mass="17736">MKEASGVVVLALLNGSLLYGMFAYVATALAYIKLRIFMPYVKRPFDAGYYVGITCALFLIGCCLTAMVQMFSTVAFRETLYVCLGKIALQFSEFVFYRRYHMVETPEEQFIHAELNMNAMDIAKSKGELADASKYSLSIRDTGKSHPKLSQIRLPRE</sequence>
<reference evidence="2" key="1">
    <citation type="submission" date="2020-05" db="EMBL/GenBank/DDBJ databases">
        <title>Phylogenomic resolution of chytrid fungi.</title>
        <authorList>
            <person name="Stajich J.E."/>
            <person name="Amses K."/>
            <person name="Simmons R."/>
            <person name="Seto K."/>
            <person name="Myers J."/>
            <person name="Bonds A."/>
            <person name="Quandt C.A."/>
            <person name="Barry K."/>
            <person name="Liu P."/>
            <person name="Grigoriev I."/>
            <person name="Longcore J.E."/>
            <person name="James T.Y."/>
        </authorList>
    </citation>
    <scope>NUCLEOTIDE SEQUENCE</scope>
    <source>
        <strain evidence="2">JEL0513</strain>
    </source>
</reference>
<feature type="transmembrane region" description="Helical" evidence="1">
    <location>
        <begin position="47"/>
        <end position="68"/>
    </location>
</feature>
<accession>A0AAD5XDH8</accession>
<protein>
    <submittedName>
        <fullName evidence="2">Uncharacterized protein</fullName>
    </submittedName>
</protein>
<comment type="caution">
    <text evidence="2">The sequence shown here is derived from an EMBL/GenBank/DDBJ whole genome shotgun (WGS) entry which is preliminary data.</text>
</comment>
<gene>
    <name evidence="2" type="ORF">HK100_011090</name>
</gene>
<evidence type="ECO:0000256" key="1">
    <source>
        <dbReference type="SAM" id="Phobius"/>
    </source>
</evidence>
<keyword evidence="3" id="KW-1185">Reference proteome</keyword>
<dbReference type="AlphaFoldDB" id="A0AAD5XDH8"/>
<dbReference type="Proteomes" id="UP001211907">
    <property type="component" value="Unassembled WGS sequence"/>
</dbReference>
<organism evidence="2 3">
    <name type="scientific">Physocladia obscura</name>
    <dbReference type="NCBI Taxonomy" id="109957"/>
    <lineage>
        <taxon>Eukaryota</taxon>
        <taxon>Fungi</taxon>
        <taxon>Fungi incertae sedis</taxon>
        <taxon>Chytridiomycota</taxon>
        <taxon>Chytridiomycota incertae sedis</taxon>
        <taxon>Chytridiomycetes</taxon>
        <taxon>Chytridiales</taxon>
        <taxon>Chytriomycetaceae</taxon>
        <taxon>Physocladia</taxon>
    </lineage>
</organism>
<keyword evidence="1" id="KW-0812">Transmembrane</keyword>
<feature type="transmembrane region" description="Helical" evidence="1">
    <location>
        <begin position="7"/>
        <end position="32"/>
    </location>
</feature>
<dbReference type="EMBL" id="JADGJH010000647">
    <property type="protein sequence ID" value="KAJ3124831.1"/>
    <property type="molecule type" value="Genomic_DNA"/>
</dbReference>
<proteinExistence type="predicted"/>